<dbReference type="PANTHER" id="PTHR43798:SF33">
    <property type="entry name" value="HYDROLASE, PUTATIVE (AFU_ORTHOLOGUE AFUA_2G14860)-RELATED"/>
    <property type="match status" value="1"/>
</dbReference>
<dbReference type="STRING" id="206506.AAV32_10750"/>
<dbReference type="GO" id="GO:0003824">
    <property type="term" value="F:catalytic activity"/>
    <property type="evidence" value="ECO:0007669"/>
    <property type="project" value="InterPro"/>
</dbReference>
<dbReference type="AlphaFoldDB" id="A0A171KRY6"/>
<protein>
    <recommendedName>
        <fullName evidence="1">Thioesterase TesA-like domain-containing protein</fullName>
    </recommendedName>
</protein>
<dbReference type="InterPro" id="IPR050266">
    <property type="entry name" value="AB_hydrolase_sf"/>
</dbReference>
<dbReference type="SUPFAM" id="SSF53474">
    <property type="entry name" value="alpha/beta-Hydrolases"/>
    <property type="match status" value="1"/>
</dbReference>
<sequence length="310" mass="32711">MTEILTAPPAITADQLADLEATFGLFNIRLADGTVVSVRDTVAGDVRKPVLVCLHGIGSGAASWLELARIFNLRHRVLAWDAPGYGESTPLPGAAPSALDYAEALHRVLVSLSIDDFVLVGHSLGALVAAAYTAHRWPGCRPRALVLISPAQGYGALAREARGREVRQQRLAEVTREGGMPAMAARRYLRLLGPGADRRAQAWVYWNMARLQGPGYAQAVELLCGGDLLADCRRIAVAQGPVPVQVWCGTEDIVTPPAACAEVAAALDVSLQPIEGAGHACYVEQPAVLAALLTQVLLGLPAQPDQGVNG</sequence>
<dbReference type="PANTHER" id="PTHR43798">
    <property type="entry name" value="MONOACYLGLYCEROL LIPASE"/>
    <property type="match status" value="1"/>
</dbReference>
<proteinExistence type="predicted"/>
<accession>A0A171KRY6</accession>
<dbReference type="RefSeq" id="WP_068371501.1">
    <property type="nucleotide sequence ID" value="NZ_JALCCN010000025.1"/>
</dbReference>
<evidence type="ECO:0000313" key="2">
    <source>
        <dbReference type="EMBL" id="KKO71653.1"/>
    </source>
</evidence>
<dbReference type="InterPro" id="IPR000639">
    <property type="entry name" value="Epox_hydrolase-like"/>
</dbReference>
<keyword evidence="3" id="KW-1185">Reference proteome</keyword>
<dbReference type="GO" id="GO:0016020">
    <property type="term" value="C:membrane"/>
    <property type="evidence" value="ECO:0007669"/>
    <property type="project" value="TreeGrafter"/>
</dbReference>
<evidence type="ECO:0000259" key="1">
    <source>
        <dbReference type="SMART" id="SM00824"/>
    </source>
</evidence>
<dbReference type="Pfam" id="PF12697">
    <property type="entry name" value="Abhydrolase_6"/>
    <property type="match status" value="1"/>
</dbReference>
<dbReference type="PATRIC" id="fig|206506.3.peg.2295"/>
<dbReference type="PRINTS" id="PR00111">
    <property type="entry name" value="ABHYDROLASE"/>
</dbReference>
<reference evidence="2 3" key="1">
    <citation type="submission" date="2015-04" db="EMBL/GenBank/DDBJ databases">
        <title>Genome sequence of Kerstersia gyiorum CG1.</title>
        <authorList>
            <person name="Greninger A.L."/>
            <person name="Kozyreva V."/>
            <person name="Chaturvedi V."/>
        </authorList>
    </citation>
    <scope>NUCLEOTIDE SEQUENCE [LARGE SCALE GENOMIC DNA]</scope>
    <source>
        <strain evidence="2 3">CG1</strain>
    </source>
</reference>
<dbReference type="PRINTS" id="PR00412">
    <property type="entry name" value="EPOXHYDRLASE"/>
</dbReference>
<gene>
    <name evidence="2" type="ORF">AAV32_10750</name>
</gene>
<dbReference type="Proteomes" id="UP000078084">
    <property type="component" value="Unassembled WGS sequence"/>
</dbReference>
<name>A0A171KRY6_9BURK</name>
<feature type="domain" description="Thioesterase TesA-like" evidence="1">
    <location>
        <begin position="52"/>
        <end position="224"/>
    </location>
</feature>
<dbReference type="InterPro" id="IPR029058">
    <property type="entry name" value="AB_hydrolase_fold"/>
</dbReference>
<dbReference type="Gene3D" id="3.40.50.1820">
    <property type="entry name" value="alpha/beta hydrolase"/>
    <property type="match status" value="1"/>
</dbReference>
<dbReference type="SMART" id="SM00824">
    <property type="entry name" value="PKS_TE"/>
    <property type="match status" value="1"/>
</dbReference>
<organism evidence="2 3">
    <name type="scientific">Kerstersia gyiorum</name>
    <dbReference type="NCBI Taxonomy" id="206506"/>
    <lineage>
        <taxon>Bacteria</taxon>
        <taxon>Pseudomonadati</taxon>
        <taxon>Pseudomonadota</taxon>
        <taxon>Betaproteobacteria</taxon>
        <taxon>Burkholderiales</taxon>
        <taxon>Alcaligenaceae</taxon>
        <taxon>Kerstersia</taxon>
    </lineage>
</organism>
<dbReference type="EMBL" id="LBNE01000006">
    <property type="protein sequence ID" value="KKO71653.1"/>
    <property type="molecule type" value="Genomic_DNA"/>
</dbReference>
<comment type="caution">
    <text evidence="2">The sequence shown here is derived from an EMBL/GenBank/DDBJ whole genome shotgun (WGS) entry which is preliminary data.</text>
</comment>
<dbReference type="InterPro" id="IPR020802">
    <property type="entry name" value="TesA-like"/>
</dbReference>
<evidence type="ECO:0000313" key="3">
    <source>
        <dbReference type="Proteomes" id="UP000078084"/>
    </source>
</evidence>
<dbReference type="InterPro" id="IPR000073">
    <property type="entry name" value="AB_hydrolase_1"/>
</dbReference>